<gene>
    <name evidence="1" type="ORF">NYG95_07645</name>
</gene>
<evidence type="ECO:0000313" key="2">
    <source>
        <dbReference type="Proteomes" id="UP001176223"/>
    </source>
</evidence>
<dbReference type="RefSeq" id="WP_289774215.1">
    <property type="nucleotide sequence ID" value="NZ_JANURU010000016.1"/>
</dbReference>
<reference evidence="1" key="2">
    <citation type="journal article" date="2023" name="Microorganisms">
        <title>Isolation and Genomic Characteristics of Cat-Borne Campylobacter felis sp. nov. and Sheep-Borne Campylobacter ovis sp. nov.</title>
        <authorList>
            <person name="Wang H."/>
            <person name="Li Y."/>
            <person name="Gu Y."/>
            <person name="Zhou G."/>
            <person name="Chen X."/>
            <person name="Zhang X."/>
            <person name="Shao Z."/>
            <person name="Zhang J."/>
            <person name="Zhang M."/>
        </authorList>
    </citation>
    <scope>NUCLEOTIDE SEQUENCE</scope>
    <source>
        <strain evidence="1">XJK33-1</strain>
    </source>
</reference>
<comment type="caution">
    <text evidence="1">The sequence shown here is derived from an EMBL/GenBank/DDBJ whole genome shotgun (WGS) entry which is preliminary data.</text>
</comment>
<keyword evidence="2" id="KW-1185">Reference proteome</keyword>
<accession>A0ABT7I588</accession>
<protein>
    <recommendedName>
        <fullName evidence="3">CopG family transcriptional regulator</fullName>
    </recommendedName>
</protein>
<dbReference type="EMBL" id="JANURU010000016">
    <property type="protein sequence ID" value="MDL0147477.1"/>
    <property type="molecule type" value="Genomic_DNA"/>
</dbReference>
<organism evidence="1 2">
    <name type="scientific">Campylobacter felis</name>
    <dbReference type="NCBI Taxonomy" id="2974565"/>
    <lineage>
        <taxon>Bacteria</taxon>
        <taxon>Pseudomonadati</taxon>
        <taxon>Campylobacterota</taxon>
        <taxon>Epsilonproteobacteria</taxon>
        <taxon>Campylobacterales</taxon>
        <taxon>Campylobacteraceae</taxon>
        <taxon>Campylobacter</taxon>
    </lineage>
</organism>
<dbReference type="Proteomes" id="UP001176223">
    <property type="component" value="Unassembled WGS sequence"/>
</dbReference>
<sequence>MAYLFKNNPRVKIDSPSFSFSDEEWSRIKTFAEFERVSIAKFVNSALKDYLRELECDTQKQKTQKEN</sequence>
<evidence type="ECO:0008006" key="3">
    <source>
        <dbReference type="Google" id="ProtNLM"/>
    </source>
</evidence>
<proteinExistence type="predicted"/>
<reference evidence="1" key="1">
    <citation type="submission" date="2022-08" db="EMBL/GenBank/DDBJ databases">
        <authorList>
            <person name="Wang H."/>
        </authorList>
    </citation>
    <scope>NUCLEOTIDE SEQUENCE</scope>
    <source>
        <strain evidence="1">XJK33-1</strain>
    </source>
</reference>
<evidence type="ECO:0000313" key="1">
    <source>
        <dbReference type="EMBL" id="MDL0147477.1"/>
    </source>
</evidence>
<name>A0ABT7I588_9BACT</name>